<evidence type="ECO:0000313" key="2">
    <source>
        <dbReference type="Proteomes" id="UP000515512"/>
    </source>
</evidence>
<protein>
    <recommendedName>
        <fullName evidence="3">GIY-YIG domain-containing protein</fullName>
    </recommendedName>
</protein>
<keyword evidence="2" id="KW-1185">Reference proteome</keyword>
<organism evidence="1 2">
    <name type="scientific">Nocardia huaxiensis</name>
    <dbReference type="NCBI Taxonomy" id="2755382"/>
    <lineage>
        <taxon>Bacteria</taxon>
        <taxon>Bacillati</taxon>
        <taxon>Actinomycetota</taxon>
        <taxon>Actinomycetes</taxon>
        <taxon>Mycobacteriales</taxon>
        <taxon>Nocardiaceae</taxon>
        <taxon>Nocardia</taxon>
    </lineage>
</organism>
<accession>A0A7D6Z5A2</accession>
<dbReference type="EMBL" id="CP059399">
    <property type="protein sequence ID" value="QLY33306.1"/>
    <property type="molecule type" value="Genomic_DNA"/>
</dbReference>
<name>A0A7D6Z5A2_9NOCA</name>
<evidence type="ECO:0008006" key="3">
    <source>
        <dbReference type="Google" id="ProtNLM"/>
    </source>
</evidence>
<dbReference type="Proteomes" id="UP000515512">
    <property type="component" value="Chromosome"/>
</dbReference>
<evidence type="ECO:0000313" key="1">
    <source>
        <dbReference type="EMBL" id="QLY33306.1"/>
    </source>
</evidence>
<reference evidence="1 2" key="1">
    <citation type="submission" date="2020-07" db="EMBL/GenBank/DDBJ databases">
        <authorList>
            <person name="Zhuang K."/>
            <person name="Ran Y."/>
        </authorList>
    </citation>
    <scope>NUCLEOTIDE SEQUENCE [LARGE SCALE GENOMIC DNA]</scope>
    <source>
        <strain evidence="1 2">WCH-YHL-001</strain>
    </source>
</reference>
<dbReference type="KEGG" id="nhu:H0264_14650"/>
<proteinExistence type="predicted"/>
<dbReference type="RefSeq" id="WP_181584470.1">
    <property type="nucleotide sequence ID" value="NZ_CP059399.1"/>
</dbReference>
<dbReference type="AlphaFoldDB" id="A0A7D6Z5A2"/>
<gene>
    <name evidence="1" type="ORF">H0264_14650</name>
</gene>
<sequence length="535" mass="60135">MTHASGAVADNWADSQNFLPSVDFVDVRTVALPSGQPVLSGWYLLRFQDGTFYLGESVNLRGRMAGHRAKWGEEIASVRICPRVASKQELKRRERILTHELEALGVRLRNVVNASVTTGRNALDELLPVAEQERWLGDPRAYNAADVTPLKAMAAQEIRYSTPARKYHEKPDAVGVTALLWTFLDSSVPVPRATEFQYWSVSTGTYGGKRRFCVSVGAMEVFVVNDDLTGFLNVRRSALVPTLEAEREFGRRHPRVRLRHRAYDDAGSDVISIQCPTRDSLQRIVDDPAVTAAAARLILDVMRKHCCSYTRNHCPQVVQSVYPEYPRQTLPHTETPVDAAVVESRSSTPLFPDTVDSGDHPSADDLPVVSEADDLGDVVCYWLVTPGSKKSGRNQLRDFLARGEWRMDPHLRFEAKVADMLPGERIAVRTRRNTGDEDVPFDRRGNLVSVMDFHLTGTITANPGDGCSVKVDWDRPPRRPWSYFLYTNQDVVWTLARGLHPISDDVIGFVFDGKPQQNIDVLRNHPFWADRFGDR</sequence>